<sequence length="269" mass="29135">MSSSSTPAEIDALGLTPALLDDRLPIPLYHQVRLLLTERIRRGDLPAGSVLPGEHQIAEQLGASRITVKRALNELAGAGLVTRHRGRGTMVTPQVELPVITGSFSTMMDSLRTMGHETQVELLETGMEPASAEVARALGLALGDPVRRIVRVRRLGGAPFSYLISWLPAAVADNCEESAFAEQSMLSLLEQAGALPHEAELWVSAVGAVPAVSAALEVAVGSPLLRIERIMRKADGTAVQFINAHYHAERFRYHLLSRRDDSQDWKAQG</sequence>
<protein>
    <submittedName>
        <fullName evidence="5">GntR family transcriptional regulator</fullName>
    </submittedName>
</protein>
<feature type="domain" description="HTH gntR-type" evidence="4">
    <location>
        <begin position="26"/>
        <end position="94"/>
    </location>
</feature>
<proteinExistence type="predicted"/>
<name>A0ABV2RBJ0_9CAUL</name>
<evidence type="ECO:0000259" key="4">
    <source>
        <dbReference type="PROSITE" id="PS50949"/>
    </source>
</evidence>
<reference evidence="5 6" key="1">
    <citation type="submission" date="2024-06" db="EMBL/GenBank/DDBJ databases">
        <title>Sorghum-associated microbial communities from plants grown in Nebraska, USA.</title>
        <authorList>
            <person name="Schachtman D."/>
        </authorList>
    </citation>
    <scope>NUCLEOTIDE SEQUENCE [LARGE SCALE GENOMIC DNA]</scope>
    <source>
        <strain evidence="5 6">2814</strain>
    </source>
</reference>
<dbReference type="Pfam" id="PF00392">
    <property type="entry name" value="GntR"/>
    <property type="match status" value="1"/>
</dbReference>
<dbReference type="InterPro" id="IPR028978">
    <property type="entry name" value="Chorismate_lyase_/UTRA_dom_sf"/>
</dbReference>
<dbReference type="InterPro" id="IPR036388">
    <property type="entry name" value="WH-like_DNA-bd_sf"/>
</dbReference>
<dbReference type="PANTHER" id="PTHR44846">
    <property type="entry name" value="MANNOSYL-D-GLYCERATE TRANSPORT/METABOLISM SYSTEM REPRESSOR MNGR-RELATED"/>
    <property type="match status" value="1"/>
</dbReference>
<accession>A0ABV2RBJ0</accession>
<dbReference type="SMART" id="SM00866">
    <property type="entry name" value="UTRA"/>
    <property type="match status" value="1"/>
</dbReference>
<keyword evidence="3" id="KW-0804">Transcription</keyword>
<dbReference type="Gene3D" id="1.10.10.10">
    <property type="entry name" value="Winged helix-like DNA-binding domain superfamily/Winged helix DNA-binding domain"/>
    <property type="match status" value="1"/>
</dbReference>
<evidence type="ECO:0000313" key="5">
    <source>
        <dbReference type="EMBL" id="MET4683370.1"/>
    </source>
</evidence>
<comment type="caution">
    <text evidence="5">The sequence shown here is derived from an EMBL/GenBank/DDBJ whole genome shotgun (WGS) entry which is preliminary data.</text>
</comment>
<keyword evidence="6" id="KW-1185">Reference proteome</keyword>
<keyword evidence="1" id="KW-0805">Transcription regulation</keyword>
<dbReference type="SUPFAM" id="SSF64288">
    <property type="entry name" value="Chorismate lyase-like"/>
    <property type="match status" value="1"/>
</dbReference>
<dbReference type="PANTHER" id="PTHR44846:SF1">
    <property type="entry name" value="MANNOSYL-D-GLYCERATE TRANSPORT_METABOLISM SYSTEM REPRESSOR MNGR-RELATED"/>
    <property type="match status" value="1"/>
</dbReference>
<dbReference type="CDD" id="cd07377">
    <property type="entry name" value="WHTH_GntR"/>
    <property type="match status" value="1"/>
</dbReference>
<gene>
    <name evidence="5" type="ORF">ABIE19_001279</name>
</gene>
<keyword evidence="2" id="KW-0238">DNA-binding</keyword>
<evidence type="ECO:0000256" key="3">
    <source>
        <dbReference type="ARBA" id="ARBA00023163"/>
    </source>
</evidence>
<dbReference type="PROSITE" id="PS50949">
    <property type="entry name" value="HTH_GNTR"/>
    <property type="match status" value="1"/>
</dbReference>
<dbReference type="SUPFAM" id="SSF46785">
    <property type="entry name" value="Winged helix' DNA-binding domain"/>
    <property type="match status" value="1"/>
</dbReference>
<organism evidence="5 6">
    <name type="scientific">Brevundimonas faecalis</name>
    <dbReference type="NCBI Taxonomy" id="947378"/>
    <lineage>
        <taxon>Bacteria</taxon>
        <taxon>Pseudomonadati</taxon>
        <taxon>Pseudomonadota</taxon>
        <taxon>Alphaproteobacteria</taxon>
        <taxon>Caulobacterales</taxon>
        <taxon>Caulobacteraceae</taxon>
        <taxon>Brevundimonas</taxon>
    </lineage>
</organism>
<dbReference type="SMART" id="SM00345">
    <property type="entry name" value="HTH_GNTR"/>
    <property type="match status" value="1"/>
</dbReference>
<dbReference type="InterPro" id="IPR036390">
    <property type="entry name" value="WH_DNA-bd_sf"/>
</dbReference>
<dbReference type="Proteomes" id="UP001549313">
    <property type="component" value="Unassembled WGS sequence"/>
</dbReference>
<dbReference type="Gene3D" id="3.40.1410.10">
    <property type="entry name" value="Chorismate lyase-like"/>
    <property type="match status" value="1"/>
</dbReference>
<dbReference type="InterPro" id="IPR000524">
    <property type="entry name" value="Tscrpt_reg_HTH_GntR"/>
</dbReference>
<dbReference type="Pfam" id="PF07702">
    <property type="entry name" value="UTRA"/>
    <property type="match status" value="1"/>
</dbReference>
<dbReference type="InterPro" id="IPR011663">
    <property type="entry name" value="UTRA"/>
</dbReference>
<evidence type="ECO:0000256" key="1">
    <source>
        <dbReference type="ARBA" id="ARBA00023015"/>
    </source>
</evidence>
<dbReference type="RefSeq" id="WP_354088293.1">
    <property type="nucleotide sequence ID" value="NZ_JBEPTF010000001.1"/>
</dbReference>
<evidence type="ECO:0000313" key="6">
    <source>
        <dbReference type="Proteomes" id="UP001549313"/>
    </source>
</evidence>
<dbReference type="PRINTS" id="PR00035">
    <property type="entry name" value="HTHGNTR"/>
</dbReference>
<evidence type="ECO:0000256" key="2">
    <source>
        <dbReference type="ARBA" id="ARBA00023125"/>
    </source>
</evidence>
<dbReference type="InterPro" id="IPR050679">
    <property type="entry name" value="Bact_HTH_transcr_reg"/>
</dbReference>
<dbReference type="EMBL" id="JBEPTF010000001">
    <property type="protein sequence ID" value="MET4683370.1"/>
    <property type="molecule type" value="Genomic_DNA"/>
</dbReference>